<keyword evidence="1" id="KW-0812">Transmembrane</keyword>
<feature type="transmembrane region" description="Helical" evidence="1">
    <location>
        <begin position="123"/>
        <end position="141"/>
    </location>
</feature>
<keyword evidence="1" id="KW-1133">Transmembrane helix</keyword>
<dbReference type="EMBL" id="JAGJCB010000052">
    <property type="protein sequence ID" value="MBP0905881.1"/>
    <property type="molecule type" value="Genomic_DNA"/>
</dbReference>
<feature type="transmembrane region" description="Helical" evidence="1">
    <location>
        <begin position="12"/>
        <end position="33"/>
    </location>
</feature>
<name>A0ABS4BZ82_9FLAO</name>
<reference evidence="2 3" key="1">
    <citation type="submission" date="2021-04" db="EMBL/GenBank/DDBJ databases">
        <title>Mariniflexile gromovii gen. nov., sp. nov., a gliding bacterium isolated from the sea urchin Strongylocentrotus intermedius.</title>
        <authorList>
            <person name="Ko S."/>
            <person name="Le V."/>
            <person name="Ahn C.-Y."/>
            <person name="Oh H.-M."/>
        </authorList>
    </citation>
    <scope>NUCLEOTIDE SEQUENCE [LARGE SCALE GENOMIC DNA]</scope>
    <source>
        <strain evidence="2 3">KCTC 12570</strain>
    </source>
</reference>
<feature type="transmembrane region" description="Helical" evidence="1">
    <location>
        <begin position="45"/>
        <end position="69"/>
    </location>
</feature>
<accession>A0ABS4BZ82</accession>
<protein>
    <submittedName>
        <fullName evidence="2">Uncharacterized protein</fullName>
    </submittedName>
</protein>
<feature type="transmembrane region" description="Helical" evidence="1">
    <location>
        <begin position="81"/>
        <end position="103"/>
    </location>
</feature>
<proteinExistence type="predicted"/>
<comment type="caution">
    <text evidence="2">The sequence shown here is derived from an EMBL/GenBank/DDBJ whole genome shotgun (WGS) entry which is preliminary data.</text>
</comment>
<sequence length="159" mass="18265">MTKIPENIKKQILRVSGLIFLILTFGIGPTNIFGLEQFIQEKTDYFFGVTIYFLDYGVISLIPFFGIMLNSKRAKFKYSELTIDILTILFSTIIFFLIGLYLLTFIGKQSNPLIPQYLIIEPIFIYSTLIIGIGIYIPFLLTKQTEKLTEIDDIGINKE</sequence>
<keyword evidence="1" id="KW-0472">Membrane</keyword>
<dbReference type="RefSeq" id="WP_209657250.1">
    <property type="nucleotide sequence ID" value="NZ_JAGJCB010000052.1"/>
</dbReference>
<evidence type="ECO:0000313" key="3">
    <source>
        <dbReference type="Proteomes" id="UP000670776"/>
    </source>
</evidence>
<keyword evidence="3" id="KW-1185">Reference proteome</keyword>
<dbReference type="Proteomes" id="UP000670776">
    <property type="component" value="Unassembled WGS sequence"/>
</dbReference>
<evidence type="ECO:0000256" key="1">
    <source>
        <dbReference type="SAM" id="Phobius"/>
    </source>
</evidence>
<organism evidence="2 3">
    <name type="scientific">Mariniflexile gromovii</name>
    <dbReference type="NCBI Taxonomy" id="362523"/>
    <lineage>
        <taxon>Bacteria</taxon>
        <taxon>Pseudomonadati</taxon>
        <taxon>Bacteroidota</taxon>
        <taxon>Flavobacteriia</taxon>
        <taxon>Flavobacteriales</taxon>
        <taxon>Flavobacteriaceae</taxon>
        <taxon>Mariniflexile</taxon>
    </lineage>
</organism>
<evidence type="ECO:0000313" key="2">
    <source>
        <dbReference type="EMBL" id="MBP0905881.1"/>
    </source>
</evidence>
<gene>
    <name evidence="2" type="ORF">J8H85_18845</name>
</gene>